<dbReference type="GO" id="GO:0004497">
    <property type="term" value="F:monooxygenase activity"/>
    <property type="evidence" value="ECO:0007669"/>
    <property type="project" value="InterPro"/>
</dbReference>
<dbReference type="InterPro" id="IPR036396">
    <property type="entry name" value="Cyt_P450_sf"/>
</dbReference>
<keyword evidence="5" id="KW-0408">Iron</keyword>
<dbReference type="InterPro" id="IPR002401">
    <property type="entry name" value="Cyt_P450_E_grp-I"/>
</dbReference>
<protein>
    <submittedName>
        <fullName evidence="6">Uncharacterized protein</fullName>
    </submittedName>
</protein>
<evidence type="ECO:0000256" key="1">
    <source>
        <dbReference type="ARBA" id="ARBA00010617"/>
    </source>
</evidence>
<evidence type="ECO:0000256" key="2">
    <source>
        <dbReference type="ARBA" id="ARBA00022617"/>
    </source>
</evidence>
<evidence type="ECO:0000256" key="4">
    <source>
        <dbReference type="ARBA" id="ARBA00023002"/>
    </source>
</evidence>
<sequence length="342" mass="39263">MAKEVLKTHDAVLCDRPKLLMPQVVFYKSTDIALAPYGEYWRQVRKIATLELFTARRVQGFRCFREDAVLDFVKLLLAEADAAGSVINLTSKIFALSFDITLRLAVNKKADDGEEFRKLVADMAALLSGFSIGDLYPSIEFISVVSGMKRKLKDIVRRVDNIMDPIIEEHLCNKRLGQNEGDEDIVDILLQFHNDDLKRRTNDQFSLTTDNIKAIIIEVFGAGGETSSTTIDWAMSELLKNPRVMKKAQNEVRRVFQGKEIMIDEASLDRLVYLKHVIKETLRLHPPVPFLVPRESMERCEINGYEIPPNTRIFVNAWAIERDPEYWQDPEVLVLKDLKIHR</sequence>
<dbReference type="InterPro" id="IPR001128">
    <property type="entry name" value="Cyt_P450"/>
</dbReference>
<accession>A0A803KYH3</accession>
<evidence type="ECO:0000313" key="7">
    <source>
        <dbReference type="Proteomes" id="UP000596660"/>
    </source>
</evidence>
<dbReference type="Gene3D" id="1.10.630.10">
    <property type="entry name" value="Cytochrome P450"/>
    <property type="match status" value="1"/>
</dbReference>
<proteinExistence type="inferred from homology"/>
<dbReference type="Pfam" id="PF00067">
    <property type="entry name" value="p450"/>
    <property type="match status" value="1"/>
</dbReference>
<dbReference type="PRINTS" id="PR00463">
    <property type="entry name" value="EP450I"/>
</dbReference>
<dbReference type="OMA" id="CFREDAV"/>
<name>A0A803KYH3_CHEQI</name>
<keyword evidence="4" id="KW-0560">Oxidoreductase</keyword>
<organism evidence="6 7">
    <name type="scientific">Chenopodium quinoa</name>
    <name type="common">Quinoa</name>
    <dbReference type="NCBI Taxonomy" id="63459"/>
    <lineage>
        <taxon>Eukaryota</taxon>
        <taxon>Viridiplantae</taxon>
        <taxon>Streptophyta</taxon>
        <taxon>Embryophyta</taxon>
        <taxon>Tracheophyta</taxon>
        <taxon>Spermatophyta</taxon>
        <taxon>Magnoliopsida</taxon>
        <taxon>eudicotyledons</taxon>
        <taxon>Gunneridae</taxon>
        <taxon>Pentapetalae</taxon>
        <taxon>Caryophyllales</taxon>
        <taxon>Chenopodiaceae</taxon>
        <taxon>Chenopodioideae</taxon>
        <taxon>Atripliceae</taxon>
        <taxon>Chenopodium</taxon>
    </lineage>
</organism>
<dbReference type="AlphaFoldDB" id="A0A803KYH3"/>
<keyword evidence="3" id="KW-0479">Metal-binding</keyword>
<dbReference type="PANTHER" id="PTHR47955">
    <property type="entry name" value="CYTOCHROME P450 FAMILY 71 PROTEIN"/>
    <property type="match status" value="1"/>
</dbReference>
<evidence type="ECO:0000313" key="6">
    <source>
        <dbReference type="EnsemblPlants" id="AUR62004082-RA:cds"/>
    </source>
</evidence>
<dbReference type="PANTHER" id="PTHR47955:SF8">
    <property type="entry name" value="CYTOCHROME P450 71D11-LIKE"/>
    <property type="match status" value="1"/>
</dbReference>
<reference evidence="6" key="2">
    <citation type="submission" date="2021-03" db="UniProtKB">
        <authorList>
            <consortium name="EnsemblPlants"/>
        </authorList>
    </citation>
    <scope>IDENTIFICATION</scope>
</reference>
<dbReference type="EnsemblPlants" id="AUR62004082-RA">
    <property type="protein sequence ID" value="AUR62004082-RA:cds"/>
    <property type="gene ID" value="AUR62004082"/>
</dbReference>
<dbReference type="PRINTS" id="PR00385">
    <property type="entry name" value="P450"/>
</dbReference>
<dbReference type="GO" id="GO:0005506">
    <property type="term" value="F:iron ion binding"/>
    <property type="evidence" value="ECO:0007669"/>
    <property type="project" value="InterPro"/>
</dbReference>
<dbReference type="GO" id="GO:0016705">
    <property type="term" value="F:oxidoreductase activity, acting on paired donors, with incorporation or reduction of molecular oxygen"/>
    <property type="evidence" value="ECO:0007669"/>
    <property type="project" value="InterPro"/>
</dbReference>
<dbReference type="Proteomes" id="UP000596660">
    <property type="component" value="Unplaced"/>
</dbReference>
<dbReference type="Gramene" id="AUR62004082-RA">
    <property type="protein sequence ID" value="AUR62004082-RA:cds"/>
    <property type="gene ID" value="AUR62004082"/>
</dbReference>
<dbReference type="SUPFAM" id="SSF48264">
    <property type="entry name" value="Cytochrome P450"/>
    <property type="match status" value="1"/>
</dbReference>
<comment type="similarity">
    <text evidence="1">Belongs to the cytochrome P450 family.</text>
</comment>
<evidence type="ECO:0000256" key="3">
    <source>
        <dbReference type="ARBA" id="ARBA00022723"/>
    </source>
</evidence>
<dbReference type="GO" id="GO:0020037">
    <property type="term" value="F:heme binding"/>
    <property type="evidence" value="ECO:0007669"/>
    <property type="project" value="InterPro"/>
</dbReference>
<keyword evidence="7" id="KW-1185">Reference proteome</keyword>
<evidence type="ECO:0000256" key="5">
    <source>
        <dbReference type="ARBA" id="ARBA00023004"/>
    </source>
</evidence>
<keyword evidence="2" id="KW-0349">Heme</keyword>
<reference evidence="6" key="1">
    <citation type="journal article" date="2017" name="Nature">
        <title>The genome of Chenopodium quinoa.</title>
        <authorList>
            <person name="Jarvis D.E."/>
            <person name="Ho Y.S."/>
            <person name="Lightfoot D.J."/>
            <person name="Schmoeckel S.M."/>
            <person name="Li B."/>
            <person name="Borm T.J.A."/>
            <person name="Ohyanagi H."/>
            <person name="Mineta K."/>
            <person name="Michell C.T."/>
            <person name="Saber N."/>
            <person name="Kharbatia N.M."/>
            <person name="Rupper R.R."/>
            <person name="Sharp A.R."/>
            <person name="Dally N."/>
            <person name="Boughton B.A."/>
            <person name="Woo Y.H."/>
            <person name="Gao G."/>
            <person name="Schijlen E.G.W.M."/>
            <person name="Guo X."/>
            <person name="Momin A.A."/>
            <person name="Negrao S."/>
            <person name="Al-Babili S."/>
            <person name="Gehring C."/>
            <person name="Roessner U."/>
            <person name="Jung C."/>
            <person name="Murphy K."/>
            <person name="Arold S.T."/>
            <person name="Gojobori T."/>
            <person name="van der Linden C.G."/>
            <person name="van Loo E.N."/>
            <person name="Jellen E.N."/>
            <person name="Maughan P.J."/>
            <person name="Tester M."/>
        </authorList>
    </citation>
    <scope>NUCLEOTIDE SEQUENCE [LARGE SCALE GENOMIC DNA]</scope>
    <source>
        <strain evidence="6">cv. PI 614886</strain>
    </source>
</reference>